<dbReference type="SUPFAM" id="SSF55666">
    <property type="entry name" value="Ribonuclease PH domain 2-like"/>
    <property type="match status" value="2"/>
</dbReference>
<dbReference type="InterPro" id="IPR020568">
    <property type="entry name" value="Ribosomal_Su5_D2-typ_SF"/>
</dbReference>
<dbReference type="InterPro" id="IPR004087">
    <property type="entry name" value="KH_dom"/>
</dbReference>
<keyword evidence="3 9" id="KW-0963">Cytoplasm</keyword>
<dbReference type="SUPFAM" id="SSF46915">
    <property type="entry name" value="Polynucleotide phosphorylase/guanosine pentaphosphate synthase (PNPase/GPSI), domain 3"/>
    <property type="match status" value="1"/>
</dbReference>
<dbReference type="EC" id="2.7.7.8" evidence="9"/>
<dbReference type="InterPro" id="IPR012162">
    <property type="entry name" value="PNPase"/>
</dbReference>
<dbReference type="FunFam" id="3.30.230.70:FF:000001">
    <property type="entry name" value="Polyribonucleotide nucleotidyltransferase"/>
    <property type="match status" value="1"/>
</dbReference>
<dbReference type="SMART" id="SM00316">
    <property type="entry name" value="S1"/>
    <property type="match status" value="1"/>
</dbReference>
<dbReference type="HAMAP" id="MF_01595">
    <property type="entry name" value="PNPase"/>
    <property type="match status" value="1"/>
</dbReference>
<keyword evidence="6 9" id="KW-0479">Metal-binding</keyword>
<dbReference type="OrthoDB" id="9804305at2"/>
<evidence type="ECO:0000256" key="4">
    <source>
        <dbReference type="ARBA" id="ARBA00022679"/>
    </source>
</evidence>
<comment type="function">
    <text evidence="9">Involved in mRNA degradation. Catalyzes the phosphorolysis of single-stranded polyribonucleotides processively in the 3'- to 5'-direction.</text>
</comment>
<keyword evidence="4 9" id="KW-0808">Transferase</keyword>
<dbReference type="Pfam" id="PF01138">
    <property type="entry name" value="RNase_PH"/>
    <property type="match status" value="2"/>
</dbReference>
<dbReference type="InterPro" id="IPR015848">
    <property type="entry name" value="PNPase_PH_RNA-bd_bac/org-type"/>
</dbReference>
<dbReference type="PIRSF" id="PIRSF005499">
    <property type="entry name" value="PNPase"/>
    <property type="match status" value="1"/>
</dbReference>
<dbReference type="STRING" id="230089.VY86_10375"/>
<evidence type="ECO:0000256" key="9">
    <source>
        <dbReference type="HAMAP-Rule" id="MF_01595"/>
    </source>
</evidence>
<dbReference type="CDD" id="cd04472">
    <property type="entry name" value="S1_PNPase"/>
    <property type="match status" value="1"/>
</dbReference>
<evidence type="ECO:0000256" key="5">
    <source>
        <dbReference type="ARBA" id="ARBA00022695"/>
    </source>
</evidence>
<evidence type="ECO:0000256" key="8">
    <source>
        <dbReference type="ARBA" id="ARBA00022884"/>
    </source>
</evidence>
<dbReference type="NCBIfam" id="TIGR03591">
    <property type="entry name" value="polynuc_phos"/>
    <property type="match status" value="1"/>
</dbReference>
<comment type="subcellular location">
    <subcellularLocation>
        <location evidence="1 9">Cytoplasm</location>
    </subcellularLocation>
</comment>
<dbReference type="InterPro" id="IPR001247">
    <property type="entry name" value="ExoRNase_PH_dom1"/>
</dbReference>
<dbReference type="SUPFAM" id="SSF54791">
    <property type="entry name" value="Eukaryotic type KH-domain (KH-domain type I)"/>
    <property type="match status" value="1"/>
</dbReference>
<evidence type="ECO:0000313" key="11">
    <source>
        <dbReference type="EMBL" id="AKH63680.1"/>
    </source>
</evidence>
<dbReference type="CDD" id="cd11363">
    <property type="entry name" value="RNase_PH_PNPase_1"/>
    <property type="match status" value="1"/>
</dbReference>
<dbReference type="InterPro" id="IPR015847">
    <property type="entry name" value="ExoRNase_PH_dom2"/>
</dbReference>
<feature type="binding site" evidence="9">
    <location>
        <position position="492"/>
    </location>
    <ligand>
        <name>Mg(2+)</name>
        <dbReference type="ChEBI" id="CHEBI:18420"/>
    </ligand>
</feature>
<dbReference type="AlphaFoldDB" id="A0A0F7LM54"/>
<comment type="subunit">
    <text evidence="9">Component of the RNA degradosome, which is a multiprotein complex involved in RNA processing and mRNA degradation.</text>
</comment>
<dbReference type="GO" id="GO:0005829">
    <property type="term" value="C:cytosol"/>
    <property type="evidence" value="ECO:0007669"/>
    <property type="project" value="UniProtKB-ARBA"/>
</dbReference>
<dbReference type="FunFam" id="2.40.50.140:FF:000023">
    <property type="entry name" value="Polyribonucleotide nucleotidyltransferase"/>
    <property type="match status" value="1"/>
</dbReference>
<keyword evidence="12" id="KW-1185">Reference proteome</keyword>
<name>A0A0F7LM54_9GAMM</name>
<keyword evidence="7 9" id="KW-0460">Magnesium</keyword>
<evidence type="ECO:0000313" key="12">
    <source>
        <dbReference type="Proteomes" id="UP000034866"/>
    </source>
</evidence>
<feature type="domain" description="S1 motif" evidence="10">
    <location>
        <begin position="622"/>
        <end position="690"/>
    </location>
</feature>
<evidence type="ECO:0000256" key="3">
    <source>
        <dbReference type="ARBA" id="ARBA00022490"/>
    </source>
</evidence>
<dbReference type="NCBIfam" id="NF008805">
    <property type="entry name" value="PRK11824.1"/>
    <property type="match status" value="1"/>
</dbReference>
<dbReference type="PATRIC" id="fig|230089.6.peg.2295"/>
<sequence length="709" mass="76807">MLNPIVRKFQYGQHTVTIETGMMARQATAAVMVNMDDTAVFVTVVGQKKVKAGQDFFPLTVNYQERTYAAGRIPGSFFRREGRPGEGETLVARLIDRPLRPLFPEGFLNEIQIVATVVSVNPQINPDIVAMIGASAALALSGIPFNGPIGAARVGYINDQYVLNPTSDELKNSRLDLVVSGTAGAVLMVESEADLLTEEQMLGAVVFGHDQQQVVIDNINALAAEAGKEKWDWVPEPVNQALHDRVAELAESRLGDAYRITEKQERYAQVDAIKDEVTAALLEQDETLEEAEIHEILGSLEKHVVRSRVLRGEPRIDGREKDMVRALDVRTGVLPRTHGSALFTRGETQALVTATLGTERDAQIIDELMGERTDRFLLHYNFPPYSVGETGMMGSPKRREIGHGRLAKRGVLAVMPKANEFPYTVRVVSEITESNGSSSMASVCGASLALMDAGVPIKAAVAGIAMGLVKEGDNFVVLSDILGDEDHLGDMDFKVAGSCEGVSALQMDIKIEGITREIMQVALNQAKGARLHILSVMEQAINSPRNDISEFAPRIHTIKINPDKIKDVIGKGGSVIRALTEETGTTIEIEDDGTVKIAATDGEKAKHAISRIEEITAEIEVGRIYAGKVTRIVDFGAFVAIGGGKEGLVHISQIADKRVEKVADYLQVGQEVSVKVLEIDRQGRVRLSIKEATAGTAVEEAPPAPQSAE</sequence>
<dbReference type="Gene3D" id="2.40.50.140">
    <property type="entry name" value="Nucleic acid-binding proteins"/>
    <property type="match status" value="1"/>
</dbReference>
<dbReference type="GO" id="GO:0003723">
    <property type="term" value="F:RNA binding"/>
    <property type="evidence" value="ECO:0007669"/>
    <property type="project" value="UniProtKB-UniRule"/>
</dbReference>
<dbReference type="Gene3D" id="3.30.230.70">
    <property type="entry name" value="GHMP Kinase, N-terminal domain"/>
    <property type="match status" value="2"/>
</dbReference>
<comment type="catalytic activity">
    <reaction evidence="9">
        <text>RNA(n+1) + phosphate = RNA(n) + a ribonucleoside 5'-diphosphate</text>
        <dbReference type="Rhea" id="RHEA:22096"/>
        <dbReference type="Rhea" id="RHEA-COMP:14527"/>
        <dbReference type="Rhea" id="RHEA-COMP:17342"/>
        <dbReference type="ChEBI" id="CHEBI:43474"/>
        <dbReference type="ChEBI" id="CHEBI:57930"/>
        <dbReference type="ChEBI" id="CHEBI:140395"/>
        <dbReference type="EC" id="2.7.7.8"/>
    </reaction>
</comment>
<dbReference type="GO" id="GO:0000175">
    <property type="term" value="F:3'-5'-RNA exonuclease activity"/>
    <property type="evidence" value="ECO:0007669"/>
    <property type="project" value="TreeGrafter"/>
</dbReference>
<dbReference type="InterPro" id="IPR036612">
    <property type="entry name" value="KH_dom_type_1_sf"/>
</dbReference>
<dbReference type="FunFam" id="3.30.230.70:FF:000002">
    <property type="entry name" value="Polyribonucleotide nucleotidyltransferase"/>
    <property type="match status" value="1"/>
</dbReference>
<dbReference type="SMART" id="SM00322">
    <property type="entry name" value="KH"/>
    <property type="match status" value="1"/>
</dbReference>
<dbReference type="PROSITE" id="PS50084">
    <property type="entry name" value="KH_TYPE_1"/>
    <property type="match status" value="1"/>
</dbReference>
<organism evidence="11 12">
    <name type="scientific">Photorhabdus thracensis</name>
    <dbReference type="NCBI Taxonomy" id="230089"/>
    <lineage>
        <taxon>Bacteria</taxon>
        <taxon>Pseudomonadati</taxon>
        <taxon>Pseudomonadota</taxon>
        <taxon>Gammaproteobacteria</taxon>
        <taxon>Enterobacterales</taxon>
        <taxon>Morganellaceae</taxon>
        <taxon>Photorhabdus</taxon>
    </lineage>
</organism>
<evidence type="ECO:0000256" key="6">
    <source>
        <dbReference type="ARBA" id="ARBA00022723"/>
    </source>
</evidence>
<dbReference type="Pfam" id="PF03726">
    <property type="entry name" value="PNPase"/>
    <property type="match status" value="1"/>
</dbReference>
<dbReference type="GO" id="GO:0004654">
    <property type="term" value="F:polyribonucleotide nucleotidyltransferase activity"/>
    <property type="evidence" value="ECO:0007669"/>
    <property type="project" value="UniProtKB-UniRule"/>
</dbReference>
<dbReference type="SUPFAM" id="SSF50249">
    <property type="entry name" value="Nucleic acid-binding proteins"/>
    <property type="match status" value="1"/>
</dbReference>
<protein>
    <recommendedName>
        <fullName evidence="9">Polyribonucleotide nucleotidyltransferase</fullName>
        <ecNumber evidence="9">2.7.7.8</ecNumber>
    </recommendedName>
    <alternativeName>
        <fullName evidence="9">Polynucleotide phosphorylase</fullName>
        <shortName evidence="9">PNPase</shortName>
    </alternativeName>
</protein>
<comment type="similarity">
    <text evidence="2 9">Belongs to the polyribonucleotide nucleotidyltransferase family.</text>
</comment>
<dbReference type="GO" id="GO:0006402">
    <property type="term" value="P:mRNA catabolic process"/>
    <property type="evidence" value="ECO:0007669"/>
    <property type="project" value="UniProtKB-UniRule"/>
</dbReference>
<keyword evidence="5 9" id="KW-0548">Nucleotidyltransferase</keyword>
<reference evidence="11 12" key="1">
    <citation type="journal article" date="2015" name="J. Biotechnol.">
        <title>Complete genome sequence of Photorhabdus temperata subsp. thracensis 39-8(T), an entomopathogenic bacterium for the improved commercial bioinsecticide.</title>
        <authorList>
            <person name="Kwak Y."/>
            <person name="Shin J.H."/>
        </authorList>
    </citation>
    <scope>NUCLEOTIDE SEQUENCE [LARGE SCALE GENOMIC DNA]</scope>
    <source>
        <strain evidence="11 12">DSM 15199</strain>
    </source>
</reference>
<evidence type="ECO:0000256" key="2">
    <source>
        <dbReference type="ARBA" id="ARBA00007404"/>
    </source>
</evidence>
<dbReference type="InterPro" id="IPR036345">
    <property type="entry name" value="ExoRNase_PH_dom2_sf"/>
</dbReference>
<dbReference type="GO" id="GO:0000287">
    <property type="term" value="F:magnesium ion binding"/>
    <property type="evidence" value="ECO:0007669"/>
    <property type="project" value="UniProtKB-UniRule"/>
</dbReference>
<dbReference type="EMBL" id="CP011104">
    <property type="protein sequence ID" value="AKH63680.1"/>
    <property type="molecule type" value="Genomic_DNA"/>
</dbReference>
<dbReference type="PROSITE" id="PS50126">
    <property type="entry name" value="S1"/>
    <property type="match status" value="1"/>
</dbReference>
<evidence type="ECO:0000256" key="1">
    <source>
        <dbReference type="ARBA" id="ARBA00004496"/>
    </source>
</evidence>
<dbReference type="KEGG" id="ptt:VY86_10375"/>
<dbReference type="Proteomes" id="UP000034866">
    <property type="component" value="Chromosome"/>
</dbReference>
<dbReference type="Pfam" id="PF00575">
    <property type="entry name" value="S1"/>
    <property type="match status" value="1"/>
</dbReference>
<dbReference type="FunFam" id="3.30.1370.10:FF:000001">
    <property type="entry name" value="Polyribonucleotide nucleotidyltransferase"/>
    <property type="match status" value="1"/>
</dbReference>
<dbReference type="PANTHER" id="PTHR11252">
    <property type="entry name" value="POLYRIBONUCLEOTIDE NUCLEOTIDYLTRANSFERASE"/>
    <property type="match status" value="1"/>
</dbReference>
<dbReference type="InterPro" id="IPR003029">
    <property type="entry name" value="S1_domain"/>
</dbReference>
<proteinExistence type="inferred from homology"/>
<dbReference type="InterPro" id="IPR012340">
    <property type="entry name" value="NA-bd_OB-fold"/>
</dbReference>
<gene>
    <name evidence="9" type="primary">pnp</name>
    <name evidence="11" type="ORF">VY86_10375</name>
</gene>
<dbReference type="InterPro" id="IPR004088">
    <property type="entry name" value="KH_dom_type_1"/>
</dbReference>
<dbReference type="InterPro" id="IPR027408">
    <property type="entry name" value="PNPase/RNase_PH_dom_sf"/>
</dbReference>
<dbReference type="Pfam" id="PF00013">
    <property type="entry name" value="KH_1"/>
    <property type="match status" value="1"/>
</dbReference>
<accession>A0A0F7LM54</accession>
<dbReference type="PANTHER" id="PTHR11252:SF0">
    <property type="entry name" value="POLYRIBONUCLEOTIDE NUCLEOTIDYLTRANSFERASE 1, MITOCHONDRIAL"/>
    <property type="match status" value="1"/>
</dbReference>
<feature type="binding site" evidence="9">
    <location>
        <position position="486"/>
    </location>
    <ligand>
        <name>Mg(2+)</name>
        <dbReference type="ChEBI" id="CHEBI:18420"/>
    </ligand>
</feature>
<comment type="cofactor">
    <cofactor evidence="9">
        <name>Mg(2+)</name>
        <dbReference type="ChEBI" id="CHEBI:18420"/>
    </cofactor>
</comment>
<dbReference type="Pfam" id="PF03725">
    <property type="entry name" value="RNase_PH_C"/>
    <property type="match status" value="1"/>
</dbReference>
<evidence type="ECO:0000259" key="10">
    <source>
        <dbReference type="PROSITE" id="PS50126"/>
    </source>
</evidence>
<dbReference type="GO" id="GO:0006396">
    <property type="term" value="P:RNA processing"/>
    <property type="evidence" value="ECO:0007669"/>
    <property type="project" value="InterPro"/>
</dbReference>
<dbReference type="InterPro" id="IPR036456">
    <property type="entry name" value="PNPase_PH_RNA-bd_sf"/>
</dbReference>
<dbReference type="CDD" id="cd02393">
    <property type="entry name" value="KH-I_PNPase"/>
    <property type="match status" value="1"/>
</dbReference>
<keyword evidence="8 9" id="KW-0694">RNA-binding</keyword>
<reference evidence="12" key="2">
    <citation type="submission" date="2015-03" db="EMBL/GenBank/DDBJ databases">
        <title>Genome sequence of Azospirillum thiophilum strain DSM 21654T.</title>
        <authorList>
            <person name="Kwak Y."/>
            <person name="Shin J.-H."/>
        </authorList>
    </citation>
    <scope>NUCLEOTIDE SEQUENCE [LARGE SCALE GENOMIC DNA]</scope>
    <source>
        <strain evidence="12">DSM 15199</strain>
    </source>
</reference>
<dbReference type="CDD" id="cd11364">
    <property type="entry name" value="RNase_PH_PNPase_2"/>
    <property type="match status" value="1"/>
</dbReference>
<dbReference type="Gene3D" id="3.30.1370.10">
    <property type="entry name" value="K Homology domain, type 1"/>
    <property type="match status" value="1"/>
</dbReference>
<dbReference type="RefSeq" id="WP_046974881.1">
    <property type="nucleotide sequence ID" value="NZ_CAWQPG010000001.1"/>
</dbReference>
<dbReference type="SUPFAM" id="SSF54211">
    <property type="entry name" value="Ribosomal protein S5 domain 2-like"/>
    <property type="match status" value="2"/>
</dbReference>
<evidence type="ECO:0000256" key="7">
    <source>
        <dbReference type="ARBA" id="ARBA00022842"/>
    </source>
</evidence>